<accession>A0A7S1Z2J1</accession>
<name>A0A7S1Z2J1_TRICV</name>
<dbReference type="AlphaFoldDB" id="A0A7S1Z2J1"/>
<feature type="region of interest" description="Disordered" evidence="1">
    <location>
        <begin position="126"/>
        <end position="153"/>
    </location>
</feature>
<feature type="compositionally biased region" description="Basic and acidic residues" evidence="1">
    <location>
        <begin position="137"/>
        <end position="153"/>
    </location>
</feature>
<dbReference type="EMBL" id="HBGO01007021">
    <property type="protein sequence ID" value="CAD9326803.1"/>
    <property type="molecule type" value="Transcribed_RNA"/>
</dbReference>
<protein>
    <submittedName>
        <fullName evidence="2">Uncharacterized protein</fullName>
    </submittedName>
</protein>
<organism evidence="2">
    <name type="scientific">Trieres chinensis</name>
    <name type="common">Marine centric diatom</name>
    <name type="synonym">Odontella sinensis</name>
    <dbReference type="NCBI Taxonomy" id="1514140"/>
    <lineage>
        <taxon>Eukaryota</taxon>
        <taxon>Sar</taxon>
        <taxon>Stramenopiles</taxon>
        <taxon>Ochrophyta</taxon>
        <taxon>Bacillariophyta</taxon>
        <taxon>Mediophyceae</taxon>
        <taxon>Biddulphiophycidae</taxon>
        <taxon>Eupodiscales</taxon>
        <taxon>Parodontellaceae</taxon>
        <taxon>Trieres</taxon>
    </lineage>
</organism>
<evidence type="ECO:0000313" key="2">
    <source>
        <dbReference type="EMBL" id="CAD9326803.1"/>
    </source>
</evidence>
<gene>
    <name evidence="2" type="ORF">OSIN01602_LOCUS3948</name>
</gene>
<reference evidence="2" key="1">
    <citation type="submission" date="2021-01" db="EMBL/GenBank/DDBJ databases">
        <authorList>
            <person name="Corre E."/>
            <person name="Pelletier E."/>
            <person name="Niang G."/>
            <person name="Scheremetjew M."/>
            <person name="Finn R."/>
            <person name="Kale V."/>
            <person name="Holt S."/>
            <person name="Cochrane G."/>
            <person name="Meng A."/>
            <person name="Brown T."/>
            <person name="Cohen L."/>
        </authorList>
    </citation>
    <scope>NUCLEOTIDE SEQUENCE</scope>
    <source>
        <strain evidence="2">Grunow 1884</strain>
    </source>
</reference>
<proteinExistence type="predicted"/>
<sequence length="627" mass="68267">MFSLPMKSDLESPSLFAQRSSREFTNMVKRKAFRRVWVEHADRRGTNLGKNSVTAGSPSFNRHQYDSRGNYFHGTKVILMALCLMMIPQSAMKGCRNQLVLGLVSKRPFTTPTKYKKSITLKDPAKNKYALSKSRKNPPEKNQLSHDPSEANKPQEKFLSTFLPSLMQNTTTLEMTMMSAIGFTISSGVLVTLAMNSEVGQSSTQIESLREMVSSAGGDDLVGAAGIIATDGLGIVEEGVEELEVITRTIVSTLVPQSATDVFAVALGEGIAGVIGAISTWGIGLLLRLRTDANAAAVAATNAVDEAMKIGVGQTFGSNLLTRASQPNVGGNKMFDGLLSEAIADGDYFLTRAAAIPLLESVGIPRFAATLASVALATIPYELIKITNQQRKMREEEDRLFDELLGKQKKEEAKRLPWLANGRRKDKKMKSFLPTETISLDVTSSPGNWTTISSPANEVDFVQIFADVTKWLEYDVLTNDFSGVLTFRGQVLDSGVESAVFGFLAVMSSQLYADNLYLYSDYGTKEATNEARNRKPETWASLYSTKCLNGAALFGVYETVRLPISKFIQTLLTGGVDGCIGSGDYELCVETYLVDNPTGESVEAEFRALFAAFVSVITRFLPDGIGS</sequence>
<evidence type="ECO:0000256" key="1">
    <source>
        <dbReference type="SAM" id="MobiDB-lite"/>
    </source>
</evidence>